<dbReference type="Proteomes" id="UP001212498">
    <property type="component" value="Unassembled WGS sequence"/>
</dbReference>
<keyword evidence="4" id="KW-0547">Nucleotide-binding</keyword>
<dbReference type="EMBL" id="JAPNUD010000019">
    <property type="protein sequence ID" value="MDA0641000.1"/>
    <property type="molecule type" value="Genomic_DNA"/>
</dbReference>
<proteinExistence type="predicted"/>
<dbReference type="Gene3D" id="3.30.10.20">
    <property type="match status" value="3"/>
</dbReference>
<keyword evidence="10" id="KW-0472">Membrane</keyword>
<dbReference type="CDD" id="cd14014">
    <property type="entry name" value="STKc_PknB_like"/>
    <property type="match status" value="1"/>
</dbReference>
<dbReference type="InterPro" id="IPR011009">
    <property type="entry name" value="Kinase-like_dom_sf"/>
</dbReference>
<feature type="domain" description="PASTA" evidence="12">
    <location>
        <begin position="644"/>
        <end position="710"/>
    </location>
</feature>
<feature type="compositionally biased region" description="Pro residues" evidence="9">
    <location>
        <begin position="779"/>
        <end position="799"/>
    </location>
</feature>
<dbReference type="InterPro" id="IPR005543">
    <property type="entry name" value="PASTA_dom"/>
</dbReference>
<evidence type="ECO:0000313" key="14">
    <source>
        <dbReference type="Proteomes" id="UP001212498"/>
    </source>
</evidence>
<feature type="compositionally biased region" description="Gly residues" evidence="9">
    <location>
        <begin position="469"/>
        <end position="493"/>
    </location>
</feature>
<feature type="compositionally biased region" description="Gly residues" evidence="9">
    <location>
        <begin position="412"/>
        <end position="425"/>
    </location>
</feature>
<dbReference type="SMART" id="SM00740">
    <property type="entry name" value="PASTA"/>
    <property type="match status" value="3"/>
</dbReference>
<comment type="caution">
    <text evidence="13">The sequence shown here is derived from an EMBL/GenBank/DDBJ whole genome shotgun (WGS) entry which is preliminary data.</text>
</comment>
<dbReference type="EC" id="2.7.11.1" evidence="1"/>
<comment type="catalytic activity">
    <reaction evidence="8">
        <text>L-seryl-[protein] + ATP = O-phospho-L-seryl-[protein] + ADP + H(+)</text>
        <dbReference type="Rhea" id="RHEA:17989"/>
        <dbReference type="Rhea" id="RHEA-COMP:9863"/>
        <dbReference type="Rhea" id="RHEA-COMP:11604"/>
        <dbReference type="ChEBI" id="CHEBI:15378"/>
        <dbReference type="ChEBI" id="CHEBI:29999"/>
        <dbReference type="ChEBI" id="CHEBI:30616"/>
        <dbReference type="ChEBI" id="CHEBI:83421"/>
        <dbReference type="ChEBI" id="CHEBI:456216"/>
        <dbReference type="EC" id="2.7.11.1"/>
    </reaction>
</comment>
<feature type="compositionally biased region" description="Low complexity" evidence="9">
    <location>
        <begin position="331"/>
        <end position="349"/>
    </location>
</feature>
<name>A0ABT4SVT0_9ACTN</name>
<keyword evidence="10" id="KW-1133">Transmembrane helix</keyword>
<dbReference type="RefSeq" id="WP_271276031.1">
    <property type="nucleotide sequence ID" value="NZ_BAABFD010000025.1"/>
</dbReference>
<dbReference type="PANTHER" id="PTHR43289">
    <property type="entry name" value="MITOGEN-ACTIVATED PROTEIN KINASE KINASE KINASE 20-RELATED"/>
    <property type="match status" value="1"/>
</dbReference>
<evidence type="ECO:0000256" key="4">
    <source>
        <dbReference type="ARBA" id="ARBA00022741"/>
    </source>
</evidence>
<dbReference type="CDD" id="cd06577">
    <property type="entry name" value="PASTA_pknB"/>
    <property type="match status" value="2"/>
</dbReference>
<gene>
    <name evidence="13" type="ORF">OUY24_10260</name>
</gene>
<keyword evidence="5" id="KW-0418">Kinase</keyword>
<evidence type="ECO:0000256" key="9">
    <source>
        <dbReference type="SAM" id="MobiDB-lite"/>
    </source>
</evidence>
<feature type="compositionally biased region" description="Pro residues" evidence="9">
    <location>
        <begin position="278"/>
        <end position="290"/>
    </location>
</feature>
<evidence type="ECO:0000256" key="10">
    <source>
        <dbReference type="SAM" id="Phobius"/>
    </source>
</evidence>
<keyword evidence="3" id="KW-0808">Transferase</keyword>
<feature type="compositionally biased region" description="Basic and acidic residues" evidence="9">
    <location>
        <begin position="553"/>
        <end position="581"/>
    </location>
</feature>
<feature type="region of interest" description="Disordered" evidence="9">
    <location>
        <begin position="774"/>
        <end position="799"/>
    </location>
</feature>
<protein>
    <recommendedName>
        <fullName evidence="1">non-specific serine/threonine protein kinase</fullName>
        <ecNumber evidence="1">2.7.11.1</ecNumber>
    </recommendedName>
</protein>
<dbReference type="Gene3D" id="3.30.200.20">
    <property type="entry name" value="Phosphorylase Kinase, domain 1"/>
    <property type="match status" value="1"/>
</dbReference>
<evidence type="ECO:0000256" key="8">
    <source>
        <dbReference type="ARBA" id="ARBA00048679"/>
    </source>
</evidence>
<dbReference type="InterPro" id="IPR000719">
    <property type="entry name" value="Prot_kinase_dom"/>
</dbReference>
<dbReference type="PROSITE" id="PS00108">
    <property type="entry name" value="PROTEIN_KINASE_ST"/>
    <property type="match status" value="1"/>
</dbReference>
<comment type="catalytic activity">
    <reaction evidence="7">
        <text>L-threonyl-[protein] + ATP = O-phospho-L-threonyl-[protein] + ADP + H(+)</text>
        <dbReference type="Rhea" id="RHEA:46608"/>
        <dbReference type="Rhea" id="RHEA-COMP:11060"/>
        <dbReference type="Rhea" id="RHEA-COMP:11605"/>
        <dbReference type="ChEBI" id="CHEBI:15378"/>
        <dbReference type="ChEBI" id="CHEBI:30013"/>
        <dbReference type="ChEBI" id="CHEBI:30616"/>
        <dbReference type="ChEBI" id="CHEBI:61977"/>
        <dbReference type="ChEBI" id="CHEBI:456216"/>
        <dbReference type="EC" id="2.7.11.1"/>
    </reaction>
</comment>
<keyword evidence="14" id="KW-1185">Reference proteome</keyword>
<evidence type="ECO:0000256" key="5">
    <source>
        <dbReference type="ARBA" id="ARBA00022777"/>
    </source>
</evidence>
<feature type="domain" description="PASTA" evidence="12">
    <location>
        <begin position="712"/>
        <end position="776"/>
    </location>
</feature>
<feature type="region of interest" description="Disordered" evidence="9">
    <location>
        <begin position="531"/>
        <end position="581"/>
    </location>
</feature>
<dbReference type="Pfam" id="PF03793">
    <property type="entry name" value="PASTA"/>
    <property type="match status" value="3"/>
</dbReference>
<evidence type="ECO:0000259" key="12">
    <source>
        <dbReference type="PROSITE" id="PS51178"/>
    </source>
</evidence>
<dbReference type="Pfam" id="PF00069">
    <property type="entry name" value="Pkinase"/>
    <property type="match status" value="1"/>
</dbReference>
<sequence>MPTAQPLRTGDPRTLGPYELSGRLGEGGQGVVFLGTLAGESYAVKLLHGPVGDGRGAFLREVELAKHVARFCTAQVVDAGFDEGRPYIVSEYVDGPSLAREVMLTGPRRGGGLERLAVGTVTAIAAIHRAGIVHRDFKPQNVLLGPDGPRVIDFGLARALDAAATLSNRSVGTPAYMAPEQITASAVTGAVDVFSWGATICFAANGTAPFGQDSVAPVLHRILTAPPDLGSLEGPLRALVEACLDKDARNRPTSRDLLLELLGTSEGVPAEVLRSPPPHILRAVPPPRPPVADSRPVPLAEPETTGTPDDYHLPEPPAPSSSRPGDGGSGAPASAGGSRDDASPPAADGAGAGGSGREARPRLGGAAYRGSPAGYPVERVPREPAPPERVGTAPPGLPYSADSSGREAGPRVGTGGPSGREGGLRAGTAPPGPYSNESSGREVGSWVGTARPGPYSAESSGREAAPRVGTGGPYTAGPPGREGGSRVGTGGPGSPRWALGKAGLAVVGALLVTAAVLVSLFVPLFREDGMRVRAGTPTSGPTAEPSGQAADDQPAKERPPTEERPQDDRTPASKEPPVRKPVEIAVPALAGLSRAAAVRALERAGLAAGDITKADSPRKIGQVLASRPAVGTYVSKGSAVALEVSAGVKVPAVTGERREAAEAALTGAGLKVGKVSASCAAKPDGQVLSTAPEAGARVSGGTPVALVVARRGAPVPPVAGQSRDGALAALRAAGLVPVVRTQVVEDESQWNVAIAQDPAPGTCAEPGARVSIMVGARPPDGPDPTEPTPTPTPEPSTEP</sequence>
<evidence type="ECO:0000256" key="2">
    <source>
        <dbReference type="ARBA" id="ARBA00022527"/>
    </source>
</evidence>
<keyword evidence="6" id="KW-0067">ATP-binding</keyword>
<reference evidence="13 14" key="1">
    <citation type="submission" date="2022-11" db="EMBL/GenBank/DDBJ databases">
        <title>Nonomuraea corallina sp. nov., a new species of the genus Nonomuraea isolated from sea side sediment in Thai sea.</title>
        <authorList>
            <person name="Ngamcharungchit C."/>
            <person name="Matsumoto A."/>
            <person name="Suriyachadkun C."/>
            <person name="Panbangred W."/>
            <person name="Inahashi Y."/>
            <person name="Intra B."/>
        </authorList>
    </citation>
    <scope>NUCLEOTIDE SEQUENCE [LARGE SCALE GENOMIC DNA]</scope>
    <source>
        <strain evidence="13 14">DSM 43553</strain>
    </source>
</reference>
<dbReference type="PROSITE" id="PS51178">
    <property type="entry name" value="PASTA"/>
    <property type="match status" value="2"/>
</dbReference>
<evidence type="ECO:0000256" key="7">
    <source>
        <dbReference type="ARBA" id="ARBA00047899"/>
    </source>
</evidence>
<accession>A0ABT4SVT0</accession>
<dbReference type="InterPro" id="IPR008271">
    <property type="entry name" value="Ser/Thr_kinase_AS"/>
</dbReference>
<dbReference type="PROSITE" id="PS50011">
    <property type="entry name" value="PROTEIN_KINASE_DOM"/>
    <property type="match status" value="1"/>
</dbReference>
<evidence type="ECO:0000259" key="11">
    <source>
        <dbReference type="PROSITE" id="PS50011"/>
    </source>
</evidence>
<dbReference type="SUPFAM" id="SSF56112">
    <property type="entry name" value="Protein kinase-like (PK-like)"/>
    <property type="match status" value="1"/>
</dbReference>
<evidence type="ECO:0000256" key="6">
    <source>
        <dbReference type="ARBA" id="ARBA00022840"/>
    </source>
</evidence>
<feature type="domain" description="Protein kinase" evidence="11">
    <location>
        <begin position="18"/>
        <end position="262"/>
    </location>
</feature>
<evidence type="ECO:0000313" key="13">
    <source>
        <dbReference type="EMBL" id="MDA0641000.1"/>
    </source>
</evidence>
<organism evidence="13 14">
    <name type="scientific">Nonomuraea ferruginea</name>
    <dbReference type="NCBI Taxonomy" id="46174"/>
    <lineage>
        <taxon>Bacteria</taxon>
        <taxon>Bacillati</taxon>
        <taxon>Actinomycetota</taxon>
        <taxon>Actinomycetes</taxon>
        <taxon>Streptosporangiales</taxon>
        <taxon>Streptosporangiaceae</taxon>
        <taxon>Nonomuraea</taxon>
    </lineage>
</organism>
<feature type="transmembrane region" description="Helical" evidence="10">
    <location>
        <begin position="502"/>
        <end position="525"/>
    </location>
</feature>
<feature type="region of interest" description="Disordered" evidence="9">
    <location>
        <begin position="278"/>
        <end position="494"/>
    </location>
</feature>
<keyword evidence="10" id="KW-0812">Transmembrane</keyword>
<evidence type="ECO:0000256" key="3">
    <source>
        <dbReference type="ARBA" id="ARBA00022679"/>
    </source>
</evidence>
<evidence type="ECO:0000256" key="1">
    <source>
        <dbReference type="ARBA" id="ARBA00012513"/>
    </source>
</evidence>
<dbReference type="PANTHER" id="PTHR43289:SF34">
    <property type="entry name" value="SERINE_THREONINE-PROTEIN KINASE YBDM-RELATED"/>
    <property type="match status" value="1"/>
</dbReference>
<keyword evidence="2" id="KW-0723">Serine/threonine-protein kinase</keyword>
<dbReference type="Gene3D" id="1.10.510.10">
    <property type="entry name" value="Transferase(Phosphotransferase) domain 1"/>
    <property type="match status" value="1"/>
</dbReference>